<dbReference type="GO" id="GO:0003700">
    <property type="term" value="F:DNA-binding transcription factor activity"/>
    <property type="evidence" value="ECO:0007669"/>
    <property type="project" value="InterPro"/>
</dbReference>
<name>A0A512JRW4_9HYPH</name>
<evidence type="ECO:0000259" key="1">
    <source>
        <dbReference type="PROSITE" id="PS50995"/>
    </source>
</evidence>
<protein>
    <recommendedName>
        <fullName evidence="1">HTH marR-type domain-containing protein</fullName>
    </recommendedName>
</protein>
<gene>
    <name evidence="2" type="ORF">MGN01_45430</name>
</gene>
<sequence length="187" mass="20095">MLNHLPMSHPLCNGLGLNYFVGMPLMNEASGDPELVIVDAPPCTNNALRGATRQLGILYDEAFAPTGLKATQLLLMWRITTLADADGPTMQALSGAMTVGISALTHALRPLVRDGLVTLRPDAHDRRVKRATLTTLGRVRLNEGAVLWSVANRRVEALLGPASAQTLRSLADEITSEAFANSFRQGL</sequence>
<dbReference type="InterPro" id="IPR000835">
    <property type="entry name" value="HTH_MarR-typ"/>
</dbReference>
<dbReference type="SMART" id="SM00347">
    <property type="entry name" value="HTH_MARR"/>
    <property type="match status" value="1"/>
</dbReference>
<dbReference type="InterPro" id="IPR036388">
    <property type="entry name" value="WH-like_DNA-bd_sf"/>
</dbReference>
<dbReference type="SUPFAM" id="SSF46785">
    <property type="entry name" value="Winged helix' DNA-binding domain"/>
    <property type="match status" value="1"/>
</dbReference>
<comment type="caution">
    <text evidence="2">The sequence shown here is derived from an EMBL/GenBank/DDBJ whole genome shotgun (WGS) entry which is preliminary data.</text>
</comment>
<proteinExistence type="predicted"/>
<evidence type="ECO:0000313" key="3">
    <source>
        <dbReference type="Proteomes" id="UP000321750"/>
    </source>
</evidence>
<dbReference type="AlphaFoldDB" id="A0A512JRW4"/>
<organism evidence="2 3">
    <name type="scientific">Methylobacterium gnaphalii</name>
    <dbReference type="NCBI Taxonomy" id="1010610"/>
    <lineage>
        <taxon>Bacteria</taxon>
        <taxon>Pseudomonadati</taxon>
        <taxon>Pseudomonadota</taxon>
        <taxon>Alphaproteobacteria</taxon>
        <taxon>Hyphomicrobiales</taxon>
        <taxon>Methylobacteriaceae</taxon>
        <taxon>Methylobacterium</taxon>
    </lineage>
</organism>
<dbReference type="Proteomes" id="UP000321750">
    <property type="component" value="Unassembled WGS sequence"/>
</dbReference>
<evidence type="ECO:0000313" key="2">
    <source>
        <dbReference type="EMBL" id="GEP12698.1"/>
    </source>
</evidence>
<keyword evidence="3" id="KW-1185">Reference proteome</keyword>
<dbReference type="InterPro" id="IPR036390">
    <property type="entry name" value="WH_DNA-bd_sf"/>
</dbReference>
<dbReference type="EMBL" id="BJZV01000061">
    <property type="protein sequence ID" value="GEP12698.1"/>
    <property type="molecule type" value="Genomic_DNA"/>
</dbReference>
<dbReference type="Gene3D" id="1.10.10.10">
    <property type="entry name" value="Winged helix-like DNA-binding domain superfamily/Winged helix DNA-binding domain"/>
    <property type="match status" value="1"/>
</dbReference>
<reference evidence="2 3" key="1">
    <citation type="submission" date="2019-07" db="EMBL/GenBank/DDBJ databases">
        <title>Whole genome shotgun sequence of Methylobacterium gnaphalii NBRC 107716.</title>
        <authorList>
            <person name="Hosoyama A."/>
            <person name="Uohara A."/>
            <person name="Ohji S."/>
            <person name="Ichikawa N."/>
        </authorList>
    </citation>
    <scope>NUCLEOTIDE SEQUENCE [LARGE SCALE GENOMIC DNA]</scope>
    <source>
        <strain evidence="2 3">NBRC 107716</strain>
    </source>
</reference>
<feature type="domain" description="HTH marR-type" evidence="1">
    <location>
        <begin position="41"/>
        <end position="176"/>
    </location>
</feature>
<accession>A0A512JRW4</accession>
<dbReference type="PROSITE" id="PS50995">
    <property type="entry name" value="HTH_MARR_2"/>
    <property type="match status" value="1"/>
</dbReference>